<reference evidence="2" key="1">
    <citation type="submission" date="2015-11" db="EMBL/GenBank/DDBJ databases">
        <title>De novo transcriptome assembly of four potential Pierce s Disease insect vectors from Arizona vineyards.</title>
        <authorList>
            <person name="Tassone E.E."/>
        </authorList>
    </citation>
    <scope>NUCLEOTIDE SEQUENCE</scope>
</reference>
<feature type="non-terminal residue" evidence="2">
    <location>
        <position position="1"/>
    </location>
</feature>
<protein>
    <submittedName>
        <fullName evidence="2">Uncharacterized protein</fullName>
    </submittedName>
</protein>
<dbReference type="AlphaFoldDB" id="A0A1B6F0L1"/>
<evidence type="ECO:0000313" key="2">
    <source>
        <dbReference type="EMBL" id="JAS43799.1"/>
    </source>
</evidence>
<feature type="compositionally biased region" description="Polar residues" evidence="1">
    <location>
        <begin position="90"/>
        <end position="102"/>
    </location>
</feature>
<proteinExistence type="predicted"/>
<accession>A0A1B6F0L1</accession>
<sequence length="261" mass="28313">FKYISGAAEAHKVHEGKSRQSVTQSQDFQCTTGDVVDNNLVDISQSENIDNERLSAPNLTNKSEQDSIENEENLNGKLTNDNSDDILAPITSTDNNSSQPEQMLSDPDVSRIGDGSFATCSTGLKQIVAGSIVTNDNLPLVAPSDVVDFKPPVFTALPLLTDIEQIKRKDDLVRKTLLEKRTLVAEILQIPYEEYDNIVDIAGHLEDGQNREPVEIVLAAISKVNSLLSLINDASNVSEADQVLIAAANHSRDGNAVCESL</sequence>
<feature type="region of interest" description="Disordered" evidence="1">
    <location>
        <begin position="43"/>
        <end position="104"/>
    </location>
</feature>
<gene>
    <name evidence="2" type="ORF">g.47669</name>
</gene>
<evidence type="ECO:0000256" key="1">
    <source>
        <dbReference type="SAM" id="MobiDB-lite"/>
    </source>
</evidence>
<name>A0A1B6F0L1_9HEMI</name>
<feature type="non-terminal residue" evidence="2">
    <location>
        <position position="261"/>
    </location>
</feature>
<dbReference type="EMBL" id="GECZ01025970">
    <property type="protein sequence ID" value="JAS43799.1"/>
    <property type="molecule type" value="Transcribed_RNA"/>
</dbReference>
<organism evidence="2">
    <name type="scientific">Cuerna arida</name>
    <dbReference type="NCBI Taxonomy" id="1464854"/>
    <lineage>
        <taxon>Eukaryota</taxon>
        <taxon>Metazoa</taxon>
        <taxon>Ecdysozoa</taxon>
        <taxon>Arthropoda</taxon>
        <taxon>Hexapoda</taxon>
        <taxon>Insecta</taxon>
        <taxon>Pterygota</taxon>
        <taxon>Neoptera</taxon>
        <taxon>Paraneoptera</taxon>
        <taxon>Hemiptera</taxon>
        <taxon>Auchenorrhyncha</taxon>
        <taxon>Membracoidea</taxon>
        <taxon>Cicadellidae</taxon>
        <taxon>Cicadellinae</taxon>
        <taxon>Proconiini</taxon>
        <taxon>Cuerna</taxon>
    </lineage>
</organism>